<evidence type="ECO:0000256" key="1">
    <source>
        <dbReference type="SAM" id="Coils"/>
    </source>
</evidence>
<organism evidence="2 3">
    <name type="scientific">Brucella intermedia 229E</name>
    <dbReference type="NCBI Taxonomy" id="1337887"/>
    <lineage>
        <taxon>Bacteria</taxon>
        <taxon>Pseudomonadati</taxon>
        <taxon>Pseudomonadota</taxon>
        <taxon>Alphaproteobacteria</taxon>
        <taxon>Hyphomicrobiales</taxon>
        <taxon>Brucellaceae</taxon>
        <taxon>Brucella/Ochrobactrum group</taxon>
        <taxon>Brucella</taxon>
    </lineage>
</organism>
<reference evidence="2 3" key="1">
    <citation type="journal article" date="2014" name="FEMS Microbiol. Lett.">
        <title>Genome sequencing analysis reveals virulence-related gene content of Ochrobactrum intermedium strain 229E, a urease-positive strain isolated from the human gastric niche.</title>
        <authorList>
            <person name="Kulkarni G.J."/>
            <person name="Shetty S."/>
            <person name="Dharne M.S."/>
            <person name="Shouche Y.S."/>
        </authorList>
    </citation>
    <scope>NUCLEOTIDE SEQUENCE [LARGE SCALE GENOMIC DNA]</scope>
    <source>
        <strain evidence="2 3">229E</strain>
    </source>
</reference>
<dbReference type="InterPro" id="IPR038444">
    <property type="entry name" value="DUF465_sf"/>
</dbReference>
<dbReference type="AlphaFoldDB" id="U4VGT0"/>
<evidence type="ECO:0000313" key="2">
    <source>
        <dbReference type="EMBL" id="ERM01981.1"/>
    </source>
</evidence>
<evidence type="ECO:0008006" key="4">
    <source>
        <dbReference type="Google" id="ProtNLM"/>
    </source>
</evidence>
<keyword evidence="1" id="KW-0175">Coiled coil</keyword>
<name>U4VGT0_9HYPH</name>
<sequence>MPPARELAKLFSTQRKEPWNVEYPPHTLGEEFPGQLEAIHALKAKNARFAQILEEYDSVNDRIHRAETKIEPVSQEEETNLRKQRLALKDRIAEALAEA</sequence>
<comment type="caution">
    <text evidence="2">The sequence shown here is derived from an EMBL/GenBank/DDBJ whole genome shotgun (WGS) entry which is preliminary data.</text>
</comment>
<dbReference type="Gene3D" id="6.10.280.50">
    <property type="match status" value="1"/>
</dbReference>
<dbReference type="Pfam" id="PF04325">
    <property type="entry name" value="DUF465"/>
    <property type="match status" value="1"/>
</dbReference>
<dbReference type="EMBL" id="ASXJ01000115">
    <property type="protein sequence ID" value="ERM01981.1"/>
    <property type="molecule type" value="Genomic_DNA"/>
</dbReference>
<dbReference type="Proteomes" id="UP000016842">
    <property type="component" value="Unassembled WGS sequence"/>
</dbReference>
<dbReference type="PATRIC" id="fig|1337887.3.peg.2303"/>
<dbReference type="InterPro" id="IPR007420">
    <property type="entry name" value="DUF465"/>
</dbReference>
<gene>
    <name evidence="2" type="ORF">Q644_18985</name>
</gene>
<protein>
    <recommendedName>
        <fullName evidence="4">DUF465 domain-containing protein</fullName>
    </recommendedName>
</protein>
<proteinExistence type="predicted"/>
<feature type="coiled-coil region" evidence="1">
    <location>
        <begin position="49"/>
        <end position="98"/>
    </location>
</feature>
<evidence type="ECO:0000313" key="3">
    <source>
        <dbReference type="Proteomes" id="UP000016842"/>
    </source>
</evidence>
<accession>U4VGT0</accession>